<dbReference type="SUPFAM" id="SSF51182">
    <property type="entry name" value="RmlC-like cupins"/>
    <property type="match status" value="1"/>
</dbReference>
<reference evidence="1" key="1">
    <citation type="submission" date="2020-02" db="EMBL/GenBank/DDBJ databases">
        <authorList>
            <person name="Meier V. D."/>
        </authorList>
    </citation>
    <scope>NUCLEOTIDE SEQUENCE</scope>
    <source>
        <strain evidence="1">AVDCRST_MAG31</strain>
    </source>
</reference>
<dbReference type="EMBL" id="CADCWA010000120">
    <property type="protein sequence ID" value="CAA9521717.1"/>
    <property type="molecule type" value="Genomic_DNA"/>
</dbReference>
<name>A0A6J4TG10_9SPHN</name>
<dbReference type="AlphaFoldDB" id="A0A6J4TG10"/>
<organism evidence="1">
    <name type="scientific">uncultured Sphingomonas sp</name>
    <dbReference type="NCBI Taxonomy" id="158754"/>
    <lineage>
        <taxon>Bacteria</taxon>
        <taxon>Pseudomonadati</taxon>
        <taxon>Pseudomonadota</taxon>
        <taxon>Alphaproteobacteria</taxon>
        <taxon>Sphingomonadales</taxon>
        <taxon>Sphingomonadaceae</taxon>
        <taxon>Sphingomonas</taxon>
        <taxon>environmental samples</taxon>
    </lineage>
</organism>
<dbReference type="InterPro" id="IPR011051">
    <property type="entry name" value="RmlC_Cupin_sf"/>
</dbReference>
<sequence>MIFEKTSLVDVFLVKPVILNDERGTFARTMCRSEIEQHGLIEYTSTESQAADWRKDVSMFQAAG</sequence>
<dbReference type="InterPro" id="IPR014710">
    <property type="entry name" value="RmlC-like_jellyroll"/>
</dbReference>
<accession>A0A6J4TG10</accession>
<protein>
    <submittedName>
        <fullName evidence="1">Uncharacterized protein</fullName>
    </submittedName>
</protein>
<evidence type="ECO:0000313" key="1">
    <source>
        <dbReference type="EMBL" id="CAA9521717.1"/>
    </source>
</evidence>
<proteinExistence type="predicted"/>
<dbReference type="Gene3D" id="2.60.120.10">
    <property type="entry name" value="Jelly Rolls"/>
    <property type="match status" value="1"/>
</dbReference>
<gene>
    <name evidence="1" type="ORF">AVDCRST_MAG31-1663</name>
</gene>
<dbReference type="RefSeq" id="WP_294169701.1">
    <property type="nucleotide sequence ID" value="NZ_CADCWA010000120.1"/>
</dbReference>